<dbReference type="OrthoDB" id="504962at2"/>
<comment type="caution">
    <text evidence="1">The sequence shown here is derived from an EMBL/GenBank/DDBJ whole genome shotgun (WGS) entry which is preliminary data.</text>
</comment>
<accession>A0A5C4SWS9</accession>
<keyword evidence="2" id="KW-1185">Reference proteome</keyword>
<reference evidence="1 2" key="1">
    <citation type="submission" date="2019-05" db="EMBL/GenBank/DDBJ databases">
        <title>We sequenced the genome of Paenibacillus hemerocallicola KCTC 33185 for further insight into its adaptation and study the phylogeny of Paenibacillus.</title>
        <authorList>
            <person name="Narsing Rao M.P."/>
        </authorList>
    </citation>
    <scope>NUCLEOTIDE SEQUENCE [LARGE SCALE GENOMIC DNA]</scope>
    <source>
        <strain evidence="1 2">KCTC 33185</strain>
    </source>
</reference>
<sequence>MAAQRPTNRVYTVVEGVKTFADVSCWRQSGLSLALNDDTFAPELPVTSAELSELIVKSLDLIGSTASDVANRSKHE</sequence>
<dbReference type="RefSeq" id="WP_139607216.1">
    <property type="nucleotide sequence ID" value="NZ_VDCQ01000089.1"/>
</dbReference>
<dbReference type="AlphaFoldDB" id="A0A5C4SWS9"/>
<gene>
    <name evidence="1" type="ORF">FE784_36730</name>
</gene>
<proteinExistence type="predicted"/>
<dbReference type="Proteomes" id="UP000307943">
    <property type="component" value="Unassembled WGS sequence"/>
</dbReference>
<evidence type="ECO:0000313" key="2">
    <source>
        <dbReference type="Proteomes" id="UP000307943"/>
    </source>
</evidence>
<dbReference type="EMBL" id="VDCQ01000089">
    <property type="protein sequence ID" value="TNJ59878.1"/>
    <property type="molecule type" value="Genomic_DNA"/>
</dbReference>
<organism evidence="1 2">
    <name type="scientific">Paenibacillus hemerocallicola</name>
    <dbReference type="NCBI Taxonomy" id="1172614"/>
    <lineage>
        <taxon>Bacteria</taxon>
        <taxon>Bacillati</taxon>
        <taxon>Bacillota</taxon>
        <taxon>Bacilli</taxon>
        <taxon>Bacillales</taxon>
        <taxon>Paenibacillaceae</taxon>
        <taxon>Paenibacillus</taxon>
    </lineage>
</organism>
<name>A0A5C4SWS9_9BACL</name>
<evidence type="ECO:0000313" key="1">
    <source>
        <dbReference type="EMBL" id="TNJ59878.1"/>
    </source>
</evidence>
<protein>
    <submittedName>
        <fullName evidence="1">Uncharacterized protein</fullName>
    </submittedName>
</protein>